<evidence type="ECO:0000256" key="5">
    <source>
        <dbReference type="ARBA" id="ARBA00022842"/>
    </source>
</evidence>
<accession>A0A1G2FUP9</accession>
<feature type="transmembrane region" description="Helical" evidence="8">
    <location>
        <begin position="30"/>
        <end position="49"/>
    </location>
</feature>
<dbReference type="PROSITE" id="PS00444">
    <property type="entry name" value="POLYPRENYL_SYNTHASE_2"/>
    <property type="match status" value="1"/>
</dbReference>
<keyword evidence="8" id="KW-0812">Transmembrane</keyword>
<proteinExistence type="inferred from homology"/>
<dbReference type="PANTHER" id="PTHR43281:SF1">
    <property type="entry name" value="FARNESYL DIPHOSPHATE SYNTHASE"/>
    <property type="match status" value="1"/>
</dbReference>
<feature type="transmembrane region" description="Helical" evidence="8">
    <location>
        <begin position="6"/>
        <end position="23"/>
    </location>
</feature>
<dbReference type="GO" id="GO:0004659">
    <property type="term" value="F:prenyltransferase activity"/>
    <property type="evidence" value="ECO:0007669"/>
    <property type="project" value="InterPro"/>
</dbReference>
<dbReference type="AlphaFoldDB" id="A0A1G2FUP9"/>
<protein>
    <recommendedName>
        <fullName evidence="11">Polyprenyl synthetase</fullName>
    </recommendedName>
</protein>
<dbReference type="PANTHER" id="PTHR43281">
    <property type="entry name" value="FARNESYL DIPHOSPHATE SYNTHASE"/>
    <property type="match status" value="1"/>
</dbReference>
<dbReference type="Proteomes" id="UP000176700">
    <property type="component" value="Unassembled WGS sequence"/>
</dbReference>
<comment type="cofactor">
    <cofactor evidence="1">
        <name>Mg(2+)</name>
        <dbReference type="ChEBI" id="CHEBI:18420"/>
    </cofactor>
</comment>
<dbReference type="PROSITE" id="PS00723">
    <property type="entry name" value="POLYPRENYL_SYNTHASE_1"/>
    <property type="match status" value="1"/>
</dbReference>
<keyword evidence="3 7" id="KW-0808">Transferase</keyword>
<evidence type="ECO:0000256" key="8">
    <source>
        <dbReference type="SAM" id="Phobius"/>
    </source>
</evidence>
<dbReference type="InterPro" id="IPR008949">
    <property type="entry name" value="Isoprenoid_synthase_dom_sf"/>
</dbReference>
<evidence type="ECO:0008006" key="11">
    <source>
        <dbReference type="Google" id="ProtNLM"/>
    </source>
</evidence>
<dbReference type="Gene3D" id="1.10.600.10">
    <property type="entry name" value="Farnesyl Diphosphate Synthase"/>
    <property type="match status" value="1"/>
</dbReference>
<evidence type="ECO:0000256" key="6">
    <source>
        <dbReference type="ARBA" id="ARBA00023229"/>
    </source>
</evidence>
<keyword evidence="6" id="KW-0414">Isoprene biosynthesis</keyword>
<evidence type="ECO:0000313" key="10">
    <source>
        <dbReference type="Proteomes" id="UP000176700"/>
    </source>
</evidence>
<keyword evidence="8" id="KW-0472">Membrane</keyword>
<comment type="similarity">
    <text evidence="2 7">Belongs to the FPP/GGPP synthase family.</text>
</comment>
<evidence type="ECO:0000256" key="2">
    <source>
        <dbReference type="ARBA" id="ARBA00006706"/>
    </source>
</evidence>
<name>A0A1G2FUP9_9BACT</name>
<sequence>MQSSFLVIAHCQIASVISIHFLWRLAIFRIFFYAVSAFAVSGGSVYHAIVPMFKKQLQIIQRDFSKEFRKRYRLYLKKKKLANAPFTKKLFSELEQFLLRGGKRLRPFLLFLGADEISDSRLRTTDHQLKHGLWDMACGIELVHTGMLIHDDMMDGDSMRRGKAALHKIYGSSRAILLGDIAWSLGYDFMLQASLNKEKKEWAIREFLRAALFTGEGQALDIHFRSKTSVSKKELYEIYELKTARYSFVAPLIMGSALAGRQRYVPLYRKIGKNMGLLYQLQDDVADRKKEPESLLGKINLDVYKEKSALHKKILQDVMRVRFPEKNKNILAELTQFIHDGFG</sequence>
<dbReference type="GO" id="GO:0046872">
    <property type="term" value="F:metal ion binding"/>
    <property type="evidence" value="ECO:0007669"/>
    <property type="project" value="UniProtKB-KW"/>
</dbReference>
<evidence type="ECO:0000256" key="1">
    <source>
        <dbReference type="ARBA" id="ARBA00001946"/>
    </source>
</evidence>
<organism evidence="9 10">
    <name type="scientific">Candidatus Ryanbacteria bacterium RIFCSPHIGHO2_01_45_13</name>
    <dbReference type="NCBI Taxonomy" id="1802112"/>
    <lineage>
        <taxon>Bacteria</taxon>
        <taxon>Candidatus Ryaniibacteriota</taxon>
    </lineage>
</organism>
<dbReference type="GO" id="GO:0008299">
    <property type="term" value="P:isoprenoid biosynthetic process"/>
    <property type="evidence" value="ECO:0007669"/>
    <property type="project" value="UniProtKB-KW"/>
</dbReference>
<dbReference type="InterPro" id="IPR000092">
    <property type="entry name" value="Polyprenyl_synt"/>
</dbReference>
<reference evidence="9 10" key="1">
    <citation type="journal article" date="2016" name="Nat. Commun.">
        <title>Thousands of microbial genomes shed light on interconnected biogeochemical processes in an aquifer system.</title>
        <authorList>
            <person name="Anantharaman K."/>
            <person name="Brown C.T."/>
            <person name="Hug L.A."/>
            <person name="Sharon I."/>
            <person name="Castelle C.J."/>
            <person name="Probst A.J."/>
            <person name="Thomas B.C."/>
            <person name="Singh A."/>
            <person name="Wilkins M.J."/>
            <person name="Karaoz U."/>
            <person name="Brodie E.L."/>
            <person name="Williams K.H."/>
            <person name="Hubbard S.S."/>
            <person name="Banfield J.F."/>
        </authorList>
    </citation>
    <scope>NUCLEOTIDE SEQUENCE [LARGE SCALE GENOMIC DNA]</scope>
</reference>
<keyword evidence="8" id="KW-1133">Transmembrane helix</keyword>
<gene>
    <name evidence="9" type="ORF">A2W41_00750</name>
</gene>
<dbReference type="CDD" id="cd00685">
    <property type="entry name" value="Trans_IPPS_HT"/>
    <property type="match status" value="1"/>
</dbReference>
<dbReference type="SFLD" id="SFLDS00005">
    <property type="entry name" value="Isoprenoid_Synthase_Type_I"/>
    <property type="match status" value="1"/>
</dbReference>
<dbReference type="SUPFAM" id="SSF48576">
    <property type="entry name" value="Terpenoid synthases"/>
    <property type="match status" value="1"/>
</dbReference>
<dbReference type="EMBL" id="MHNI01000025">
    <property type="protein sequence ID" value="OGZ41806.1"/>
    <property type="molecule type" value="Genomic_DNA"/>
</dbReference>
<evidence type="ECO:0000256" key="4">
    <source>
        <dbReference type="ARBA" id="ARBA00022723"/>
    </source>
</evidence>
<keyword evidence="4" id="KW-0479">Metal-binding</keyword>
<evidence type="ECO:0000256" key="7">
    <source>
        <dbReference type="RuleBase" id="RU004466"/>
    </source>
</evidence>
<dbReference type="InterPro" id="IPR033749">
    <property type="entry name" value="Polyprenyl_synt_CS"/>
</dbReference>
<evidence type="ECO:0000256" key="3">
    <source>
        <dbReference type="ARBA" id="ARBA00022679"/>
    </source>
</evidence>
<dbReference type="Pfam" id="PF00348">
    <property type="entry name" value="polyprenyl_synt"/>
    <property type="match status" value="1"/>
</dbReference>
<evidence type="ECO:0000313" key="9">
    <source>
        <dbReference type="EMBL" id="OGZ41806.1"/>
    </source>
</evidence>
<keyword evidence="5" id="KW-0460">Magnesium</keyword>
<comment type="caution">
    <text evidence="9">The sequence shown here is derived from an EMBL/GenBank/DDBJ whole genome shotgun (WGS) entry which is preliminary data.</text>
</comment>